<dbReference type="EMBL" id="LSSK01001861">
    <property type="protein sequence ID" value="OMH78676.1"/>
    <property type="molecule type" value="Genomic_DNA"/>
</dbReference>
<evidence type="ECO:0000313" key="1">
    <source>
        <dbReference type="EMBL" id="OMH78676.1"/>
    </source>
</evidence>
<organism evidence="1 2">
    <name type="scientific">Zancudomyces culisetae</name>
    <name type="common">Gut fungus</name>
    <name type="synonym">Smittium culisetae</name>
    <dbReference type="NCBI Taxonomy" id="1213189"/>
    <lineage>
        <taxon>Eukaryota</taxon>
        <taxon>Fungi</taxon>
        <taxon>Fungi incertae sedis</taxon>
        <taxon>Zoopagomycota</taxon>
        <taxon>Kickxellomycotina</taxon>
        <taxon>Harpellomycetes</taxon>
        <taxon>Harpellales</taxon>
        <taxon>Legeriomycetaceae</taxon>
        <taxon>Zancudomyces</taxon>
    </lineage>
</organism>
<dbReference type="CDD" id="cd00303">
    <property type="entry name" value="retropepsin_like"/>
    <property type="match status" value="1"/>
</dbReference>
<reference evidence="2" key="1">
    <citation type="submission" date="2017-01" db="EMBL/GenBank/DDBJ databases">
        <authorList>
            <person name="Wang Y."/>
            <person name="White M."/>
            <person name="Kvist S."/>
            <person name="Moncalvo J.-M."/>
        </authorList>
    </citation>
    <scope>NUCLEOTIDE SEQUENCE [LARGE SCALE GENOMIC DNA]</scope>
    <source>
        <strain evidence="2">COL-18-3</strain>
    </source>
</reference>
<dbReference type="Proteomes" id="UP000188320">
    <property type="component" value="Unassembled WGS sequence"/>
</dbReference>
<comment type="caution">
    <text evidence="1">The sequence shown here is derived from an EMBL/GenBank/DDBJ whole genome shotgun (WGS) entry which is preliminary data.</text>
</comment>
<dbReference type="Gene3D" id="2.40.70.10">
    <property type="entry name" value="Acid Proteases"/>
    <property type="match status" value="1"/>
</dbReference>
<dbReference type="Pfam" id="PF13975">
    <property type="entry name" value="gag-asp_proteas"/>
    <property type="match status" value="1"/>
</dbReference>
<keyword evidence="2" id="KW-1185">Reference proteome</keyword>
<name>A0A1R1PCH7_ZANCU</name>
<dbReference type="AlphaFoldDB" id="A0A1R1PCH7"/>
<dbReference type="OrthoDB" id="5599419at2759"/>
<sequence length="183" mass="20554">MLSDYSSYLDSDSEFDLDLESHLVLNNLPSARTNSNNFDDINTSTIDQPLTSIMTSTTNEHLVIPVTLFIANKSLKLNAMIDSGATSCFIDSEFANKVNIPLLMKEVPIPLLVIDGRSISSGSITHNTIPLQLQTYHHHETISFDVTKLGKYSLIIGINWLKLHNPQIEWPEDKLDFNSEFCK</sequence>
<protein>
    <submittedName>
        <fullName evidence="1">Retrotransposon-derived protein PEG10</fullName>
    </submittedName>
</protein>
<evidence type="ECO:0000313" key="2">
    <source>
        <dbReference type="Proteomes" id="UP000188320"/>
    </source>
</evidence>
<dbReference type="InterPro" id="IPR021109">
    <property type="entry name" value="Peptidase_aspartic_dom_sf"/>
</dbReference>
<proteinExistence type="predicted"/>
<gene>
    <name evidence="1" type="ORF">AX774_g7926</name>
</gene>
<feature type="non-terminal residue" evidence="1">
    <location>
        <position position="183"/>
    </location>
</feature>
<accession>A0A1R1PCH7</accession>
<dbReference type="SUPFAM" id="SSF50630">
    <property type="entry name" value="Acid proteases"/>
    <property type="match status" value="1"/>
</dbReference>